<dbReference type="WBParaSite" id="ES5_v2.g19610.t1">
    <property type="protein sequence ID" value="ES5_v2.g19610.t1"/>
    <property type="gene ID" value="ES5_v2.g19610"/>
</dbReference>
<organism evidence="1 2">
    <name type="scientific">Panagrolaimus sp. ES5</name>
    <dbReference type="NCBI Taxonomy" id="591445"/>
    <lineage>
        <taxon>Eukaryota</taxon>
        <taxon>Metazoa</taxon>
        <taxon>Ecdysozoa</taxon>
        <taxon>Nematoda</taxon>
        <taxon>Chromadorea</taxon>
        <taxon>Rhabditida</taxon>
        <taxon>Tylenchina</taxon>
        <taxon>Panagrolaimomorpha</taxon>
        <taxon>Panagrolaimoidea</taxon>
        <taxon>Panagrolaimidae</taxon>
        <taxon>Panagrolaimus</taxon>
    </lineage>
</organism>
<proteinExistence type="predicted"/>
<evidence type="ECO:0000313" key="1">
    <source>
        <dbReference type="Proteomes" id="UP000887579"/>
    </source>
</evidence>
<name>A0AC34FQH1_9BILA</name>
<protein>
    <submittedName>
        <fullName evidence="2">CHK kinase-like domain-containing protein</fullName>
    </submittedName>
</protein>
<reference evidence="2" key="1">
    <citation type="submission" date="2022-11" db="UniProtKB">
        <authorList>
            <consortium name="WormBaseParasite"/>
        </authorList>
    </citation>
    <scope>IDENTIFICATION</scope>
</reference>
<evidence type="ECO:0000313" key="2">
    <source>
        <dbReference type="WBParaSite" id="ES5_v2.g19610.t1"/>
    </source>
</evidence>
<accession>A0AC34FQH1</accession>
<sequence length="299" mass="34435">MFQITVDDIAGGQGVMSEILRCTITFVDSVEPSDIYTTILKIPGTTAMFKANNININDDELIEKMAKPINLLHEAECKFYNNLAPILDVPVPKVYKTVEWIYETFKPLLVKLGKIITNKEYFQYAFFQCYKDLNLEPVIVHGDIHLGNIIWSINDNGMIQDDVAAFIDWQVIYEGSPMYDLARFLAMSASGEIRREAETFAIKYYLECLTKEFDGDSNKVPYTFEKLKKAYNFAFLCNILFMFSAGVFFLNAAEQNERNESKRKIYLDFTVAKIQQACEDAVKLLEYDNMKDVWDNFGI</sequence>
<dbReference type="Proteomes" id="UP000887579">
    <property type="component" value="Unplaced"/>
</dbReference>